<reference evidence="2" key="1">
    <citation type="submission" date="2020-10" db="EMBL/GenBank/DDBJ databases">
        <authorList>
            <person name="Gilroy R."/>
        </authorList>
    </citation>
    <scope>NUCLEOTIDE SEQUENCE</scope>
    <source>
        <strain evidence="2">ChiBcec6-7307</strain>
    </source>
</reference>
<dbReference type="InterPro" id="IPR001387">
    <property type="entry name" value="Cro/C1-type_HTH"/>
</dbReference>
<dbReference type="AlphaFoldDB" id="A0A9D1T842"/>
<comment type="caution">
    <text evidence="2">The sequence shown here is derived from an EMBL/GenBank/DDBJ whole genome shotgun (WGS) entry which is preliminary data.</text>
</comment>
<accession>A0A9D1T842</accession>
<dbReference type="Proteomes" id="UP000886889">
    <property type="component" value="Unassembled WGS sequence"/>
</dbReference>
<protein>
    <submittedName>
        <fullName evidence="2">Helix-turn-helix transcriptional regulator</fullName>
    </submittedName>
</protein>
<dbReference type="InterPro" id="IPR010982">
    <property type="entry name" value="Lambda_DNA-bd_dom_sf"/>
</dbReference>
<dbReference type="Gene3D" id="1.10.260.40">
    <property type="entry name" value="lambda repressor-like DNA-binding domains"/>
    <property type="match status" value="1"/>
</dbReference>
<dbReference type="EMBL" id="DVOS01000037">
    <property type="protein sequence ID" value="HIV23081.1"/>
    <property type="molecule type" value="Genomic_DNA"/>
</dbReference>
<dbReference type="GO" id="GO:0003677">
    <property type="term" value="F:DNA binding"/>
    <property type="evidence" value="ECO:0007669"/>
    <property type="project" value="InterPro"/>
</dbReference>
<dbReference type="PROSITE" id="PS50943">
    <property type="entry name" value="HTH_CROC1"/>
    <property type="match status" value="1"/>
</dbReference>
<name>A0A9D1T842_9FIRM</name>
<organism evidence="2 3">
    <name type="scientific">Candidatus Merdiplasma excrementigallinarum</name>
    <dbReference type="NCBI Taxonomy" id="2840864"/>
    <lineage>
        <taxon>Bacteria</taxon>
        <taxon>Bacillati</taxon>
        <taxon>Bacillota</taxon>
        <taxon>Clostridia</taxon>
        <taxon>Lachnospirales</taxon>
        <taxon>Lachnospiraceae</taxon>
        <taxon>Lachnospiraceae incertae sedis</taxon>
        <taxon>Candidatus Merdiplasma</taxon>
    </lineage>
</organism>
<dbReference type="CDD" id="cd00093">
    <property type="entry name" value="HTH_XRE"/>
    <property type="match status" value="1"/>
</dbReference>
<evidence type="ECO:0000313" key="3">
    <source>
        <dbReference type="Proteomes" id="UP000886889"/>
    </source>
</evidence>
<dbReference type="Pfam" id="PF13443">
    <property type="entry name" value="HTH_26"/>
    <property type="match status" value="1"/>
</dbReference>
<feature type="domain" description="HTH cro/C1-type" evidence="1">
    <location>
        <begin position="7"/>
        <end position="60"/>
    </location>
</feature>
<proteinExistence type="predicted"/>
<evidence type="ECO:0000313" key="2">
    <source>
        <dbReference type="EMBL" id="HIV23081.1"/>
    </source>
</evidence>
<dbReference type="SUPFAM" id="SSF47413">
    <property type="entry name" value="lambda repressor-like DNA-binding domains"/>
    <property type="match status" value="1"/>
</dbReference>
<sequence length="72" mass="8318">MISYDPLWNTMKRKGISQYRLIHDFGVSAGQISRLRANQNVSTHTLNFLCQILQCELSDVAMFIEDTPQEDE</sequence>
<gene>
    <name evidence="2" type="ORF">IAC80_03985</name>
</gene>
<reference evidence="2" key="2">
    <citation type="journal article" date="2021" name="PeerJ">
        <title>Extensive microbial diversity within the chicken gut microbiome revealed by metagenomics and culture.</title>
        <authorList>
            <person name="Gilroy R."/>
            <person name="Ravi A."/>
            <person name="Getino M."/>
            <person name="Pursley I."/>
            <person name="Horton D.L."/>
            <person name="Alikhan N.F."/>
            <person name="Baker D."/>
            <person name="Gharbi K."/>
            <person name="Hall N."/>
            <person name="Watson M."/>
            <person name="Adriaenssens E.M."/>
            <person name="Foster-Nyarko E."/>
            <person name="Jarju S."/>
            <person name="Secka A."/>
            <person name="Antonio M."/>
            <person name="Oren A."/>
            <person name="Chaudhuri R.R."/>
            <person name="La Ragione R."/>
            <person name="Hildebrand F."/>
            <person name="Pallen M.J."/>
        </authorList>
    </citation>
    <scope>NUCLEOTIDE SEQUENCE</scope>
    <source>
        <strain evidence="2">ChiBcec6-7307</strain>
    </source>
</reference>
<evidence type="ECO:0000259" key="1">
    <source>
        <dbReference type="PROSITE" id="PS50943"/>
    </source>
</evidence>